<dbReference type="AlphaFoldDB" id="A0A3B0VTP8"/>
<reference evidence="3" key="1">
    <citation type="submission" date="2018-06" db="EMBL/GenBank/DDBJ databases">
        <authorList>
            <person name="Zhirakovskaya E."/>
        </authorList>
    </citation>
    <scope>NUCLEOTIDE SEQUENCE</scope>
</reference>
<feature type="transmembrane region" description="Helical" evidence="1">
    <location>
        <begin position="74"/>
        <end position="98"/>
    </location>
</feature>
<sequence>MTATVFRFTNIAILASVFILTLTGIYSFIWISGGWAVEIHRIAAWALLALIPWKVSISWRSLRRGLGKRPDRNVVVIISLLLATLAIMVIILALLWTWQIGSQTLFRLRLLWWHWILAFVLLVPFAIHVWRRWPRPKKTDFTSRRAALQMIGLGAVGLVGWRLAEAVANSRNTAVTSRLITGSRLESAFSGNNFPITGEATATIDVAKWQLTIGGAVSNRFTLSAAELSAYPYQEMEAKLDCTNGWWTLQNWGGISLNALLEQANINANAIGVRMTSLTGYSQVFTLAEARQILVGTHVGGESLSHWHGAPARAIVPSRRGWFWVKWLSEIAVLDSINDILSHPFSIR</sequence>
<keyword evidence="1" id="KW-0812">Transmembrane</keyword>
<dbReference type="CDD" id="cd00321">
    <property type="entry name" value="SO_family_Moco"/>
    <property type="match status" value="1"/>
</dbReference>
<dbReference type="PANTHER" id="PTHR43032">
    <property type="entry name" value="PROTEIN-METHIONINE-SULFOXIDE REDUCTASE"/>
    <property type="match status" value="1"/>
</dbReference>
<evidence type="ECO:0000259" key="2">
    <source>
        <dbReference type="Pfam" id="PF00174"/>
    </source>
</evidence>
<gene>
    <name evidence="3" type="ORF">MNBD_CHLOROFLEXI01-5394</name>
</gene>
<feature type="transmembrane region" description="Helical" evidence="1">
    <location>
        <begin position="12"/>
        <end position="36"/>
    </location>
</feature>
<accession>A0A3B0VTP8</accession>
<name>A0A3B0VTP8_9ZZZZ</name>
<dbReference type="InterPro" id="IPR000572">
    <property type="entry name" value="OxRdtase_Mopterin-bd_dom"/>
</dbReference>
<protein>
    <recommendedName>
        <fullName evidence="2">Oxidoreductase molybdopterin-binding domain-containing protein</fullName>
    </recommendedName>
</protein>
<feature type="domain" description="Oxidoreductase molybdopterin-binding" evidence="2">
    <location>
        <begin position="202"/>
        <end position="336"/>
    </location>
</feature>
<dbReference type="Gene3D" id="3.90.420.10">
    <property type="entry name" value="Oxidoreductase, molybdopterin-binding domain"/>
    <property type="match status" value="1"/>
</dbReference>
<dbReference type="InterPro" id="IPR036374">
    <property type="entry name" value="OxRdtase_Mopterin-bd_sf"/>
</dbReference>
<feature type="transmembrane region" description="Helical" evidence="1">
    <location>
        <begin position="110"/>
        <end position="130"/>
    </location>
</feature>
<dbReference type="EMBL" id="UOEU01000598">
    <property type="protein sequence ID" value="VAW35646.1"/>
    <property type="molecule type" value="Genomic_DNA"/>
</dbReference>
<evidence type="ECO:0000256" key="1">
    <source>
        <dbReference type="SAM" id="Phobius"/>
    </source>
</evidence>
<feature type="transmembrane region" description="Helical" evidence="1">
    <location>
        <begin position="42"/>
        <end position="62"/>
    </location>
</feature>
<dbReference type="Pfam" id="PF00174">
    <property type="entry name" value="Oxidored_molyb"/>
    <property type="match status" value="1"/>
</dbReference>
<organism evidence="3">
    <name type="scientific">hydrothermal vent metagenome</name>
    <dbReference type="NCBI Taxonomy" id="652676"/>
    <lineage>
        <taxon>unclassified sequences</taxon>
        <taxon>metagenomes</taxon>
        <taxon>ecological metagenomes</taxon>
    </lineage>
</organism>
<keyword evidence="1" id="KW-0472">Membrane</keyword>
<proteinExistence type="predicted"/>
<dbReference type="SUPFAM" id="SSF56524">
    <property type="entry name" value="Oxidoreductase molybdopterin-binding domain"/>
    <property type="match status" value="1"/>
</dbReference>
<keyword evidence="1" id="KW-1133">Transmembrane helix</keyword>
<evidence type="ECO:0000313" key="3">
    <source>
        <dbReference type="EMBL" id="VAW35646.1"/>
    </source>
</evidence>